<accession>A0A7X1KQV7</accession>
<evidence type="ECO:0000313" key="1">
    <source>
        <dbReference type="EMBL" id="MBC2670005.1"/>
    </source>
</evidence>
<organism evidence="1 2">
    <name type="scientific">Novosphingobium piscinae</name>
    <dbReference type="NCBI Taxonomy" id="1507448"/>
    <lineage>
        <taxon>Bacteria</taxon>
        <taxon>Pseudomonadati</taxon>
        <taxon>Pseudomonadota</taxon>
        <taxon>Alphaproteobacteria</taxon>
        <taxon>Sphingomonadales</taxon>
        <taxon>Sphingomonadaceae</taxon>
        <taxon>Novosphingobium</taxon>
    </lineage>
</organism>
<gene>
    <name evidence="1" type="ORF">H7F53_12695</name>
</gene>
<keyword evidence="2" id="KW-1185">Reference proteome</keyword>
<evidence type="ECO:0000313" key="2">
    <source>
        <dbReference type="Proteomes" id="UP000551327"/>
    </source>
</evidence>
<dbReference type="AlphaFoldDB" id="A0A7X1KQV7"/>
<dbReference type="EMBL" id="JACLAX010000013">
    <property type="protein sequence ID" value="MBC2670005.1"/>
    <property type="molecule type" value="Genomic_DNA"/>
</dbReference>
<comment type="caution">
    <text evidence="1">The sequence shown here is derived from an EMBL/GenBank/DDBJ whole genome shotgun (WGS) entry which is preliminary data.</text>
</comment>
<name>A0A7X1KQV7_9SPHN</name>
<protein>
    <recommendedName>
        <fullName evidence="3">PAS domain-containing protein</fullName>
    </recommendedName>
</protein>
<reference evidence="1 2" key="1">
    <citation type="submission" date="2020-08" db="EMBL/GenBank/DDBJ databases">
        <title>The genome sequence of type strain Novosphingobium piscinae KCTC 42194.</title>
        <authorList>
            <person name="Liu Y."/>
        </authorList>
    </citation>
    <scope>NUCLEOTIDE SEQUENCE [LARGE SCALE GENOMIC DNA]</scope>
    <source>
        <strain evidence="1 2">KCTC 42194</strain>
    </source>
</reference>
<dbReference type="Proteomes" id="UP000551327">
    <property type="component" value="Unassembled WGS sequence"/>
</dbReference>
<dbReference type="RefSeq" id="WP_185679872.1">
    <property type="nucleotide sequence ID" value="NZ_JBHRYI010000016.1"/>
</dbReference>
<proteinExistence type="predicted"/>
<sequence>MDTLRGPWGGMSDPDHLETEFYDPREDDIGHETLPPVIGQDDRRMQVRAYNHWASLLGDRNFPLIADLETGSLPDFDPHSVLIDVSGGIEDPVIRYLGSALAEESGCDPHNVGRLSDVPGRSLASRITDHYLQIIANAAPIGFEAEFVNQRGRTLLYRGILLPFSASLAADRVDLIYGVINWKELADQQTTDELMLAIDQALRIDSRSTPGPAHDATGLAAWADGPAEPLDQEEPLELTVLADPAETDDGLLGLADLLAAARDLAKAAQGSEDRSRHALYAAIGRAHDFALAALDRPDEFAELVADAGLTMQARAPLLPVVKLVFGATYDKTRLTEYATVIGYAQRTGLPAGQLAAHLAAVPGGLKGVLQAEREFRRTQSGKPGRTQPARAALAARLRDLPTRPLTALPADGDEFTLVLARRTAEGVVLLGEVADDAVLLERAARQLLG</sequence>
<evidence type="ECO:0008006" key="3">
    <source>
        <dbReference type="Google" id="ProtNLM"/>
    </source>
</evidence>